<dbReference type="AlphaFoldDB" id="A0A1I6W3Z2"/>
<feature type="region of interest" description="Disordered" evidence="1">
    <location>
        <begin position="74"/>
        <end position="98"/>
    </location>
</feature>
<dbReference type="EMBL" id="FPAB01000012">
    <property type="protein sequence ID" value="SFT20698.1"/>
    <property type="molecule type" value="Genomic_DNA"/>
</dbReference>
<reference evidence="3" key="1">
    <citation type="submission" date="2016-10" db="EMBL/GenBank/DDBJ databases">
        <authorList>
            <person name="Varghese N."/>
            <person name="Submissions S."/>
        </authorList>
    </citation>
    <scope>NUCLEOTIDE SEQUENCE [LARGE SCALE GENOMIC DNA]</scope>
    <source>
        <strain evidence="3">CGMCC 4.7047</strain>
    </source>
</reference>
<sequence length="127" mass="13283">MAAQVAGCVAGTGAVLSVAAATVAGMSRIEVRELQAALRTAYDIAFDQESPAGEQAEVLVDALRRALVAAQALSDGPGETGCREHPRGAVDPLYGDRDDPLPPGWGKCLLCNDRRRRAGTRRRGVVA</sequence>
<organism evidence="2 3">
    <name type="scientific">Streptomyces harbinensis</name>
    <dbReference type="NCBI Taxonomy" id="1176198"/>
    <lineage>
        <taxon>Bacteria</taxon>
        <taxon>Bacillati</taxon>
        <taxon>Actinomycetota</taxon>
        <taxon>Actinomycetes</taxon>
        <taxon>Kitasatosporales</taxon>
        <taxon>Streptomycetaceae</taxon>
        <taxon>Streptomyces</taxon>
    </lineage>
</organism>
<dbReference type="STRING" id="1176198.SAMN05444716_11292"/>
<feature type="compositionally biased region" description="Basic and acidic residues" evidence="1">
    <location>
        <begin position="81"/>
        <end position="98"/>
    </location>
</feature>
<dbReference type="Proteomes" id="UP000198873">
    <property type="component" value="Unassembled WGS sequence"/>
</dbReference>
<gene>
    <name evidence="2" type="ORF">SAMN05444716_11292</name>
</gene>
<evidence type="ECO:0000313" key="2">
    <source>
        <dbReference type="EMBL" id="SFT20698.1"/>
    </source>
</evidence>
<evidence type="ECO:0000313" key="3">
    <source>
        <dbReference type="Proteomes" id="UP000198873"/>
    </source>
</evidence>
<keyword evidence="3" id="KW-1185">Reference proteome</keyword>
<proteinExistence type="predicted"/>
<name>A0A1I6W3Z2_9ACTN</name>
<accession>A0A1I6W3Z2</accession>
<protein>
    <submittedName>
        <fullName evidence="2">Uncharacterized protein</fullName>
    </submittedName>
</protein>
<evidence type="ECO:0000256" key="1">
    <source>
        <dbReference type="SAM" id="MobiDB-lite"/>
    </source>
</evidence>